<protein>
    <submittedName>
        <fullName evidence="9">Glycosyltransferase family 39 protein</fullName>
        <ecNumber evidence="9">2.4.-.-</ecNumber>
    </submittedName>
</protein>
<name>A0ABZ0TL45_9SPHI</name>
<feature type="transmembrane region" description="Helical" evidence="8">
    <location>
        <begin position="24"/>
        <end position="46"/>
    </location>
</feature>
<feature type="transmembrane region" description="Helical" evidence="8">
    <location>
        <begin position="363"/>
        <end position="387"/>
    </location>
</feature>
<evidence type="ECO:0000313" key="9">
    <source>
        <dbReference type="EMBL" id="WPU92255.1"/>
    </source>
</evidence>
<feature type="transmembrane region" description="Helical" evidence="8">
    <location>
        <begin position="394"/>
        <end position="415"/>
    </location>
</feature>
<keyword evidence="10" id="KW-1185">Reference proteome</keyword>
<feature type="transmembrane region" description="Helical" evidence="8">
    <location>
        <begin position="127"/>
        <end position="143"/>
    </location>
</feature>
<evidence type="ECO:0000256" key="1">
    <source>
        <dbReference type="ARBA" id="ARBA00004651"/>
    </source>
</evidence>
<proteinExistence type="predicted"/>
<keyword evidence="7 8" id="KW-0472">Membrane</keyword>
<evidence type="ECO:0000256" key="6">
    <source>
        <dbReference type="ARBA" id="ARBA00022989"/>
    </source>
</evidence>
<dbReference type="InterPro" id="IPR050297">
    <property type="entry name" value="LipidA_mod_glycosyltrf_83"/>
</dbReference>
<comment type="subcellular location">
    <subcellularLocation>
        <location evidence="1">Cell membrane</location>
        <topology evidence="1">Multi-pass membrane protein</topology>
    </subcellularLocation>
</comment>
<feature type="transmembrane region" description="Helical" evidence="8">
    <location>
        <begin position="421"/>
        <end position="442"/>
    </location>
</feature>
<sequence>MSIKNNVQLKLPVIAQKGRLNDKLVQLICAPLFWILAISAIIRYVYYSVLLNTIAVDSASYLNFHANILLGETDGRRTPVYPYFIKLINLFGSQSLIDHIVTAQILISFLSIILFYKIVRTFFKSRIMIFVASISYGAMLPIINFDKMVLTESLSVTFGLIFMYMVINYLQKPAHLKAWLLTLFVFIAIMLRPSFIYLLPLVIVFWGLRLLIFKKDRSMCLSGLAASVVVIFLILGYSVLNKRNNGFNGISQISNGNQMAVIVGANIYMYGNDTEISTAVKYNSELEQKYPGKHVSGINIMQRFDPDRVHIFIVNCIKNRPVAYMQYIGSKLFDLQAVNIFTNYAGHKRSSLAFKIEKAEYSIFYITFNILYFFILLDLILIIIVWIKNRQTPWFNMVLWLLICGQMTIAILGGYSEYQRLILAIIPALLIASFSYIDKIYFMVDIKRRSVLV</sequence>
<dbReference type="Proteomes" id="UP001324380">
    <property type="component" value="Chromosome"/>
</dbReference>
<reference evidence="9 10" key="1">
    <citation type="submission" date="2023-11" db="EMBL/GenBank/DDBJ databases">
        <title>Analysis of the Genomes of Mucilaginibacter gossypii cycad 4 and M. sabulilitoris SNA2: microbes with the potential for plant growth promotion.</title>
        <authorList>
            <person name="Hirsch A.M."/>
            <person name="Humm E."/>
            <person name="Rubbi M."/>
            <person name="Del Vecchio G."/>
            <person name="Ha S.M."/>
            <person name="Pellegrini M."/>
            <person name="Gunsalus R.P."/>
        </authorList>
    </citation>
    <scope>NUCLEOTIDE SEQUENCE [LARGE SCALE GENOMIC DNA]</scope>
    <source>
        <strain evidence="9 10">SNA2</strain>
    </source>
</reference>
<evidence type="ECO:0000256" key="5">
    <source>
        <dbReference type="ARBA" id="ARBA00022692"/>
    </source>
</evidence>
<organism evidence="9 10">
    <name type="scientific">Mucilaginibacter sabulilitoris</name>
    <dbReference type="NCBI Taxonomy" id="1173583"/>
    <lineage>
        <taxon>Bacteria</taxon>
        <taxon>Pseudomonadati</taxon>
        <taxon>Bacteroidota</taxon>
        <taxon>Sphingobacteriia</taxon>
        <taxon>Sphingobacteriales</taxon>
        <taxon>Sphingobacteriaceae</taxon>
        <taxon>Mucilaginibacter</taxon>
    </lineage>
</organism>
<dbReference type="RefSeq" id="WP_321561417.1">
    <property type="nucleotide sequence ID" value="NZ_CP139558.1"/>
</dbReference>
<dbReference type="GO" id="GO:0016757">
    <property type="term" value="F:glycosyltransferase activity"/>
    <property type="evidence" value="ECO:0007669"/>
    <property type="project" value="UniProtKB-KW"/>
</dbReference>
<feature type="transmembrane region" description="Helical" evidence="8">
    <location>
        <begin position="96"/>
        <end position="115"/>
    </location>
</feature>
<dbReference type="PANTHER" id="PTHR33908">
    <property type="entry name" value="MANNOSYLTRANSFERASE YKCB-RELATED"/>
    <property type="match status" value="1"/>
</dbReference>
<dbReference type="PANTHER" id="PTHR33908:SF11">
    <property type="entry name" value="MEMBRANE PROTEIN"/>
    <property type="match status" value="1"/>
</dbReference>
<keyword evidence="6 8" id="KW-1133">Transmembrane helix</keyword>
<evidence type="ECO:0000313" key="10">
    <source>
        <dbReference type="Proteomes" id="UP001324380"/>
    </source>
</evidence>
<evidence type="ECO:0000256" key="7">
    <source>
        <dbReference type="ARBA" id="ARBA00023136"/>
    </source>
</evidence>
<accession>A0ABZ0TL45</accession>
<keyword evidence="3 9" id="KW-0328">Glycosyltransferase</keyword>
<keyword evidence="5 8" id="KW-0812">Transmembrane</keyword>
<feature type="transmembrane region" description="Helical" evidence="8">
    <location>
        <begin position="149"/>
        <end position="167"/>
    </location>
</feature>
<keyword evidence="4 9" id="KW-0808">Transferase</keyword>
<keyword evidence="2" id="KW-1003">Cell membrane</keyword>
<dbReference type="EC" id="2.4.-.-" evidence="9"/>
<evidence type="ECO:0000256" key="3">
    <source>
        <dbReference type="ARBA" id="ARBA00022676"/>
    </source>
</evidence>
<dbReference type="EMBL" id="CP139558">
    <property type="protein sequence ID" value="WPU92255.1"/>
    <property type="molecule type" value="Genomic_DNA"/>
</dbReference>
<feature type="transmembrane region" description="Helical" evidence="8">
    <location>
        <begin position="220"/>
        <end position="240"/>
    </location>
</feature>
<evidence type="ECO:0000256" key="2">
    <source>
        <dbReference type="ARBA" id="ARBA00022475"/>
    </source>
</evidence>
<gene>
    <name evidence="9" type="ORF">SNE25_23310</name>
</gene>
<evidence type="ECO:0000256" key="4">
    <source>
        <dbReference type="ARBA" id="ARBA00022679"/>
    </source>
</evidence>
<evidence type="ECO:0000256" key="8">
    <source>
        <dbReference type="SAM" id="Phobius"/>
    </source>
</evidence>